<protein>
    <submittedName>
        <fullName evidence="1">Starch-binding associating with outer membrane</fullName>
    </submittedName>
</protein>
<dbReference type="Proteomes" id="UP000199312">
    <property type="component" value="Unassembled WGS sequence"/>
</dbReference>
<dbReference type="AlphaFoldDB" id="A0A1I6RYS6"/>
<dbReference type="SUPFAM" id="SSF48452">
    <property type="entry name" value="TPR-like"/>
    <property type="match status" value="1"/>
</dbReference>
<keyword evidence="2" id="KW-1185">Reference proteome</keyword>
<dbReference type="InterPro" id="IPR041662">
    <property type="entry name" value="SusD-like_2"/>
</dbReference>
<reference evidence="2" key="1">
    <citation type="submission" date="2016-10" db="EMBL/GenBank/DDBJ databases">
        <authorList>
            <person name="Varghese N."/>
            <person name="Submissions S."/>
        </authorList>
    </citation>
    <scope>NUCLEOTIDE SEQUENCE [LARGE SCALE GENOMIC DNA]</scope>
    <source>
        <strain evidence="2">DSM 24450</strain>
    </source>
</reference>
<dbReference type="EMBL" id="FOZP01000007">
    <property type="protein sequence ID" value="SFS69859.1"/>
    <property type="molecule type" value="Genomic_DNA"/>
</dbReference>
<dbReference type="STRING" id="593133.SAMN04488006_2661"/>
<name>A0A1I6RYS6_9FLAO</name>
<dbReference type="Gene3D" id="1.25.40.390">
    <property type="match status" value="1"/>
</dbReference>
<evidence type="ECO:0000313" key="2">
    <source>
        <dbReference type="Proteomes" id="UP000199312"/>
    </source>
</evidence>
<dbReference type="RefSeq" id="WP_177219205.1">
    <property type="nucleotide sequence ID" value="NZ_FOZP01000007.1"/>
</dbReference>
<sequence length="475" mass="52296">MKKIIFTLLSLLILFMSCDDQLDINRDPDLLSPEGVAFATELPACIAGVAGAQGAELAIIGGIWSQFYTQSPSANQYRTVDSYQIGSSTLIARGPWHNMYDALGDIRNIKRNALTQENWKYFLIASVLECYSSQILADTYDQIPYTEANDLTNFQPAFNTGEEVYDLMIADLDAALSKDLSASKGSSPADDDFVFNGDMTKWVQFGNTLKLRILLRQVNARPSVASGAGSLSNFLSEDASMHNFADLPSNSNPLYESDRRQLNVASNLRASTTMYSYLNENGDDRLNKYYGVGNPLNQGDYQSLDAPTSISIVNLSATTPVYFISTEESLFLQAEANLRYNSGANTKVLYDAAVLANFSKWGLDGSQYISSGGVYEFPSAGTFEEKLEAIITQKWIASFPGNGFESFFEHNRTGYPVESSVPQTSGAYVPGQWTYSVNGATNGAFPQRLEWPSTEVVRNANTPDVISLTTPVWWK</sequence>
<dbReference type="PROSITE" id="PS51257">
    <property type="entry name" value="PROKAR_LIPOPROTEIN"/>
    <property type="match status" value="1"/>
</dbReference>
<organism evidence="1 2">
    <name type="scientific">Lutibacter maritimus</name>
    <dbReference type="NCBI Taxonomy" id="593133"/>
    <lineage>
        <taxon>Bacteria</taxon>
        <taxon>Pseudomonadati</taxon>
        <taxon>Bacteroidota</taxon>
        <taxon>Flavobacteriia</taxon>
        <taxon>Flavobacteriales</taxon>
        <taxon>Flavobacteriaceae</taxon>
        <taxon>Lutibacter</taxon>
    </lineage>
</organism>
<dbReference type="Pfam" id="PF12771">
    <property type="entry name" value="SusD-like_2"/>
    <property type="match status" value="1"/>
</dbReference>
<dbReference type="InterPro" id="IPR011990">
    <property type="entry name" value="TPR-like_helical_dom_sf"/>
</dbReference>
<proteinExistence type="predicted"/>
<accession>A0A1I6RYS6</accession>
<gene>
    <name evidence="1" type="ORF">SAMN04488006_2661</name>
</gene>
<evidence type="ECO:0000313" key="1">
    <source>
        <dbReference type="EMBL" id="SFS69859.1"/>
    </source>
</evidence>